<sequence length="173" mass="18324">MGQEPLNLPFQKAASDDFCLSLDVNPTVCGLMLEKEGEQYISAYVAATIAAYAPTQITWSSTEGQEWKNKLPATAAWGCIIVVPVGSKGYTAGEGIRWFQVGGWCRAACDGTEDIDAGDFVEVLNGTAVFIANATGTTLDKNTKGICPTAYTTAATITLDVYLINKLVEIAAA</sequence>
<dbReference type="EMBL" id="LAZR01010798">
    <property type="protein sequence ID" value="KKM65002.1"/>
    <property type="molecule type" value="Genomic_DNA"/>
</dbReference>
<gene>
    <name evidence="1" type="ORF">LCGC14_1495650</name>
</gene>
<evidence type="ECO:0000313" key="1">
    <source>
        <dbReference type="EMBL" id="KKM65002.1"/>
    </source>
</evidence>
<name>A0A0F9M730_9ZZZZ</name>
<dbReference type="AlphaFoldDB" id="A0A0F9M730"/>
<proteinExistence type="predicted"/>
<organism evidence="1">
    <name type="scientific">marine sediment metagenome</name>
    <dbReference type="NCBI Taxonomy" id="412755"/>
    <lineage>
        <taxon>unclassified sequences</taxon>
        <taxon>metagenomes</taxon>
        <taxon>ecological metagenomes</taxon>
    </lineage>
</organism>
<protein>
    <submittedName>
        <fullName evidence="1">Uncharacterized protein</fullName>
    </submittedName>
</protein>
<reference evidence="1" key="1">
    <citation type="journal article" date="2015" name="Nature">
        <title>Complex archaea that bridge the gap between prokaryotes and eukaryotes.</title>
        <authorList>
            <person name="Spang A."/>
            <person name="Saw J.H."/>
            <person name="Jorgensen S.L."/>
            <person name="Zaremba-Niedzwiedzka K."/>
            <person name="Martijn J."/>
            <person name="Lind A.E."/>
            <person name="van Eijk R."/>
            <person name="Schleper C."/>
            <person name="Guy L."/>
            <person name="Ettema T.J."/>
        </authorList>
    </citation>
    <scope>NUCLEOTIDE SEQUENCE</scope>
</reference>
<accession>A0A0F9M730</accession>
<comment type="caution">
    <text evidence="1">The sequence shown here is derived from an EMBL/GenBank/DDBJ whole genome shotgun (WGS) entry which is preliminary data.</text>
</comment>